<gene>
    <name evidence="10" type="ORF">DSTB1V02_LOCUS13160</name>
</gene>
<dbReference type="EMBL" id="CAJPEV010005794">
    <property type="protein sequence ID" value="CAG0903529.1"/>
    <property type="molecule type" value="Genomic_DNA"/>
</dbReference>
<feature type="domain" description="G-protein coupled receptors family 1 profile" evidence="9">
    <location>
        <begin position="125"/>
        <end position="250"/>
    </location>
</feature>
<feature type="transmembrane region" description="Helical" evidence="8">
    <location>
        <begin position="192"/>
        <end position="214"/>
    </location>
</feature>
<dbReference type="SUPFAM" id="SSF81321">
    <property type="entry name" value="Family A G protein-coupled receptor-like"/>
    <property type="match status" value="1"/>
</dbReference>
<evidence type="ECO:0000256" key="5">
    <source>
        <dbReference type="ARBA" id="ARBA00022989"/>
    </source>
</evidence>
<organism evidence="10">
    <name type="scientific">Darwinula stevensoni</name>
    <dbReference type="NCBI Taxonomy" id="69355"/>
    <lineage>
        <taxon>Eukaryota</taxon>
        <taxon>Metazoa</taxon>
        <taxon>Ecdysozoa</taxon>
        <taxon>Arthropoda</taxon>
        <taxon>Crustacea</taxon>
        <taxon>Oligostraca</taxon>
        <taxon>Ostracoda</taxon>
        <taxon>Podocopa</taxon>
        <taxon>Podocopida</taxon>
        <taxon>Darwinulocopina</taxon>
        <taxon>Darwinuloidea</taxon>
        <taxon>Darwinulidae</taxon>
        <taxon>Darwinula</taxon>
    </lineage>
</organism>
<sequence>MGNALECDGENSRCSFLFAENLRHDPTVTAIICVSFAAVFLVGLVGNFLVLAAIARDLRLRTVTNLFIANVALADILVLLLCFPNYFLGGIFYANFVVKTHHLDARREQYSLGLSMQISEVGEFCITAWPVLGMERMYIFVGTVVFCNLIPSILTFLCYLAIWMEGSWRRIPTGTRDPTVSRVQQRPEEGPVLKVFVVVSIVFFLFWAPFHFFLSFPGSLFFIYMNVINYMLFIALMLGLSNSCIKPILYACLNKKLRDGFLAVLQSCRYCRTQRTDDNSPALALNPWEQRGACPSNDIIGEAMPPSPRNTA</sequence>
<keyword evidence="5 8" id="KW-1133">Transmembrane helix</keyword>
<evidence type="ECO:0000256" key="3">
    <source>
        <dbReference type="ARBA" id="ARBA00022475"/>
    </source>
</evidence>
<feature type="transmembrane region" description="Helical" evidence="8">
    <location>
        <begin position="220"/>
        <end position="240"/>
    </location>
</feature>
<reference evidence="10" key="1">
    <citation type="submission" date="2020-11" db="EMBL/GenBank/DDBJ databases">
        <authorList>
            <person name="Tran Van P."/>
        </authorList>
    </citation>
    <scope>NUCLEOTIDE SEQUENCE</scope>
</reference>
<comment type="subcellular location">
    <subcellularLocation>
        <location evidence="1">Cell membrane</location>
        <topology evidence="1">Multi-pass membrane protein</topology>
    </subcellularLocation>
</comment>
<protein>
    <recommendedName>
        <fullName evidence="9">G-protein coupled receptors family 1 profile domain-containing protein</fullName>
    </recommendedName>
</protein>
<evidence type="ECO:0000313" key="11">
    <source>
        <dbReference type="Proteomes" id="UP000677054"/>
    </source>
</evidence>
<dbReference type="InterPro" id="IPR017452">
    <property type="entry name" value="GPCR_Rhodpsn_7TM"/>
</dbReference>
<dbReference type="GO" id="GO:0032870">
    <property type="term" value="P:cellular response to hormone stimulus"/>
    <property type="evidence" value="ECO:0007669"/>
    <property type="project" value="TreeGrafter"/>
</dbReference>
<evidence type="ECO:0000256" key="2">
    <source>
        <dbReference type="ARBA" id="ARBA00010663"/>
    </source>
</evidence>
<evidence type="ECO:0000256" key="1">
    <source>
        <dbReference type="ARBA" id="ARBA00004651"/>
    </source>
</evidence>
<evidence type="ECO:0000256" key="6">
    <source>
        <dbReference type="ARBA" id="ARBA00023136"/>
    </source>
</evidence>
<evidence type="ECO:0000259" key="9">
    <source>
        <dbReference type="PROSITE" id="PS50262"/>
    </source>
</evidence>
<dbReference type="GO" id="GO:0004930">
    <property type="term" value="F:G protein-coupled receptor activity"/>
    <property type="evidence" value="ECO:0007669"/>
    <property type="project" value="InterPro"/>
</dbReference>
<dbReference type="PANTHER" id="PTHR24241:SF76">
    <property type="entry name" value="NEUROPEPTIDE SIFAMIDE RECEPTOR"/>
    <property type="match status" value="1"/>
</dbReference>
<dbReference type="InterPro" id="IPR000276">
    <property type="entry name" value="GPCR_Rhodpsn"/>
</dbReference>
<feature type="domain" description="G-protein coupled receptors family 1 profile" evidence="9">
    <location>
        <begin position="46"/>
        <end position="84"/>
    </location>
</feature>
<dbReference type="Pfam" id="PF00001">
    <property type="entry name" value="7tm_1"/>
    <property type="match status" value="2"/>
</dbReference>
<dbReference type="AlphaFoldDB" id="A0A7R9AGC4"/>
<evidence type="ECO:0000256" key="8">
    <source>
        <dbReference type="SAM" id="Phobius"/>
    </source>
</evidence>
<evidence type="ECO:0000256" key="7">
    <source>
        <dbReference type="ARBA" id="ARBA00023170"/>
    </source>
</evidence>
<keyword evidence="3" id="KW-1003">Cell membrane</keyword>
<dbReference type="GO" id="GO:0042277">
    <property type="term" value="F:peptide binding"/>
    <property type="evidence" value="ECO:0007669"/>
    <property type="project" value="TreeGrafter"/>
</dbReference>
<accession>A0A7R9AGC4</accession>
<evidence type="ECO:0000256" key="4">
    <source>
        <dbReference type="ARBA" id="ARBA00022692"/>
    </source>
</evidence>
<dbReference type="PRINTS" id="PR00237">
    <property type="entry name" value="GPCRRHODOPSN"/>
</dbReference>
<keyword evidence="4 8" id="KW-0812">Transmembrane</keyword>
<dbReference type="Gene3D" id="1.20.1070.10">
    <property type="entry name" value="Rhodopsin 7-helix transmembrane proteins"/>
    <property type="match status" value="2"/>
</dbReference>
<dbReference type="OrthoDB" id="5975505at2759"/>
<feature type="transmembrane region" description="Helical" evidence="8">
    <location>
        <begin position="66"/>
        <end position="87"/>
    </location>
</feature>
<comment type="similarity">
    <text evidence="2">Belongs to the G-protein coupled receptor 1 family.</text>
</comment>
<dbReference type="PANTHER" id="PTHR24241">
    <property type="entry name" value="NEUROPEPTIDE RECEPTOR-RELATED G-PROTEIN COUPLED RECEPTOR"/>
    <property type="match status" value="1"/>
</dbReference>
<dbReference type="EMBL" id="LR905311">
    <property type="protein sequence ID" value="CAD7253410.1"/>
    <property type="molecule type" value="Genomic_DNA"/>
</dbReference>
<feature type="transmembrane region" description="Helical" evidence="8">
    <location>
        <begin position="137"/>
        <end position="162"/>
    </location>
</feature>
<evidence type="ECO:0000313" key="10">
    <source>
        <dbReference type="EMBL" id="CAD7253410.1"/>
    </source>
</evidence>
<dbReference type="Proteomes" id="UP000677054">
    <property type="component" value="Unassembled WGS sequence"/>
</dbReference>
<dbReference type="SMART" id="SM01381">
    <property type="entry name" value="7TM_GPCR_Srsx"/>
    <property type="match status" value="1"/>
</dbReference>
<keyword evidence="11" id="KW-1185">Reference proteome</keyword>
<proteinExistence type="inferred from homology"/>
<name>A0A7R9AGC4_9CRUS</name>
<feature type="transmembrane region" description="Helical" evidence="8">
    <location>
        <begin position="28"/>
        <end position="54"/>
    </location>
</feature>
<dbReference type="PROSITE" id="PS50262">
    <property type="entry name" value="G_PROTEIN_RECEP_F1_2"/>
    <property type="match status" value="2"/>
</dbReference>
<dbReference type="GO" id="GO:0005886">
    <property type="term" value="C:plasma membrane"/>
    <property type="evidence" value="ECO:0007669"/>
    <property type="project" value="UniProtKB-SubCell"/>
</dbReference>
<keyword evidence="7" id="KW-0675">Receptor</keyword>
<keyword evidence="6 8" id="KW-0472">Membrane</keyword>